<evidence type="ECO:0000256" key="1">
    <source>
        <dbReference type="SAM" id="MobiDB-lite"/>
    </source>
</evidence>
<evidence type="ECO:0000313" key="2">
    <source>
        <dbReference type="EMBL" id="PMD26959.1"/>
    </source>
</evidence>
<reference evidence="2 3" key="1">
    <citation type="submission" date="2016-05" db="EMBL/GenBank/DDBJ databases">
        <title>A degradative enzymes factory behind the ericoid mycorrhizal symbiosis.</title>
        <authorList>
            <consortium name="DOE Joint Genome Institute"/>
            <person name="Martino E."/>
            <person name="Morin E."/>
            <person name="Grelet G."/>
            <person name="Kuo A."/>
            <person name="Kohler A."/>
            <person name="Daghino S."/>
            <person name="Barry K."/>
            <person name="Choi C."/>
            <person name="Cichocki N."/>
            <person name="Clum A."/>
            <person name="Copeland A."/>
            <person name="Hainaut M."/>
            <person name="Haridas S."/>
            <person name="Labutti K."/>
            <person name="Lindquist E."/>
            <person name="Lipzen A."/>
            <person name="Khouja H.-R."/>
            <person name="Murat C."/>
            <person name="Ohm R."/>
            <person name="Olson A."/>
            <person name="Spatafora J."/>
            <person name="Veneault-Fourrey C."/>
            <person name="Henrissat B."/>
            <person name="Grigoriev I."/>
            <person name="Martin F."/>
            <person name="Perotto S."/>
        </authorList>
    </citation>
    <scope>NUCLEOTIDE SEQUENCE [LARGE SCALE GENOMIC DNA]</scope>
    <source>
        <strain evidence="2 3">UAMH 7357</strain>
    </source>
</reference>
<proteinExistence type="predicted"/>
<dbReference type="AlphaFoldDB" id="A0A2J6QL33"/>
<protein>
    <submittedName>
        <fullName evidence="2">Uncharacterized protein</fullName>
    </submittedName>
</protein>
<evidence type="ECO:0000313" key="3">
    <source>
        <dbReference type="Proteomes" id="UP000235672"/>
    </source>
</evidence>
<feature type="region of interest" description="Disordered" evidence="1">
    <location>
        <begin position="36"/>
        <end position="78"/>
    </location>
</feature>
<dbReference type="EMBL" id="KZ613467">
    <property type="protein sequence ID" value="PMD26959.1"/>
    <property type="molecule type" value="Genomic_DNA"/>
</dbReference>
<organism evidence="2 3">
    <name type="scientific">Hyaloscypha hepaticicola</name>
    <dbReference type="NCBI Taxonomy" id="2082293"/>
    <lineage>
        <taxon>Eukaryota</taxon>
        <taxon>Fungi</taxon>
        <taxon>Dikarya</taxon>
        <taxon>Ascomycota</taxon>
        <taxon>Pezizomycotina</taxon>
        <taxon>Leotiomycetes</taxon>
        <taxon>Helotiales</taxon>
        <taxon>Hyaloscyphaceae</taxon>
        <taxon>Hyaloscypha</taxon>
    </lineage>
</organism>
<name>A0A2J6QL33_9HELO</name>
<feature type="compositionally biased region" description="Low complexity" evidence="1">
    <location>
        <begin position="62"/>
        <end position="75"/>
    </location>
</feature>
<accession>A0A2J6QL33</accession>
<sequence length="134" mass="14270">MPPRKRKTTAKATANATANATAKVIAKVITTAAKAKATRARNKATAARIDRILQSSPPPTTSPTGPSGPSETVGSNSAAELTIARAGKAKEVEVVNRRYNHNPIPFAIKGYLDSRKPCIKHSLIVDFNSITRPR</sequence>
<gene>
    <name evidence="2" type="ORF">NA56DRAFT_301017</name>
</gene>
<keyword evidence="3" id="KW-1185">Reference proteome</keyword>
<dbReference type="Proteomes" id="UP000235672">
    <property type="component" value="Unassembled WGS sequence"/>
</dbReference>